<accession>A0A2T3WB04</accession>
<proteinExistence type="predicted"/>
<dbReference type="AlphaFoldDB" id="A0A2T3WB04"/>
<evidence type="ECO:0000313" key="1">
    <source>
        <dbReference type="EMBL" id="PTA68984.1"/>
    </source>
</evidence>
<reference evidence="1 2" key="1">
    <citation type="submission" date="2018-03" db="EMBL/GenBank/DDBJ databases">
        <title>Draft genome of Deinococcus sp. OD32.</title>
        <authorList>
            <person name="Wang X.-P."/>
            <person name="Du Z.-J."/>
        </authorList>
    </citation>
    <scope>NUCLEOTIDE SEQUENCE [LARGE SCALE GENOMIC DNA]</scope>
    <source>
        <strain evidence="1 2">OD32</strain>
    </source>
</reference>
<sequence>MTHPAPLEDPRTPARLAANCRAADLTSFERLEALRNIALRRAVLARELAQLEALEGAHRAALAGGRA</sequence>
<dbReference type="OrthoDB" id="9875736at2"/>
<dbReference type="RefSeq" id="WP_107136842.1">
    <property type="nucleotide sequence ID" value="NZ_PYSV01000003.1"/>
</dbReference>
<gene>
    <name evidence="1" type="ORF">C8263_04075</name>
</gene>
<dbReference type="Proteomes" id="UP000240317">
    <property type="component" value="Unassembled WGS sequence"/>
</dbReference>
<comment type="caution">
    <text evidence="1">The sequence shown here is derived from an EMBL/GenBank/DDBJ whole genome shotgun (WGS) entry which is preliminary data.</text>
</comment>
<protein>
    <submittedName>
        <fullName evidence="1">Uncharacterized protein</fullName>
    </submittedName>
</protein>
<dbReference type="EMBL" id="PYSV01000003">
    <property type="protein sequence ID" value="PTA68984.1"/>
    <property type="molecule type" value="Genomic_DNA"/>
</dbReference>
<evidence type="ECO:0000313" key="2">
    <source>
        <dbReference type="Proteomes" id="UP000240317"/>
    </source>
</evidence>
<organism evidence="1 2">
    <name type="scientific">Deinococcus arcticus</name>
    <dbReference type="NCBI Taxonomy" id="2136176"/>
    <lineage>
        <taxon>Bacteria</taxon>
        <taxon>Thermotogati</taxon>
        <taxon>Deinococcota</taxon>
        <taxon>Deinococci</taxon>
        <taxon>Deinococcales</taxon>
        <taxon>Deinococcaceae</taxon>
        <taxon>Deinococcus</taxon>
    </lineage>
</organism>
<name>A0A2T3WB04_9DEIO</name>
<keyword evidence="2" id="KW-1185">Reference proteome</keyword>